<accession>A0A5A7VL23</accession>
<dbReference type="AlphaFoldDB" id="A0A5A7VL23"/>
<comment type="caution">
    <text evidence="3">The sequence shown here is derived from an EMBL/GenBank/DDBJ whole genome shotgun (WGS) entry which is preliminary data.</text>
</comment>
<evidence type="ECO:0000259" key="2">
    <source>
        <dbReference type="Pfam" id="PF03732"/>
    </source>
</evidence>
<proteinExistence type="predicted"/>
<feature type="compositionally biased region" description="Gly residues" evidence="1">
    <location>
        <begin position="8"/>
        <end position="17"/>
    </location>
</feature>
<reference evidence="3 4" key="1">
    <citation type="submission" date="2019-08" db="EMBL/GenBank/DDBJ databases">
        <title>Draft genome sequences of two oriental melons (Cucumis melo L. var makuwa).</title>
        <authorList>
            <person name="Kwon S.-Y."/>
        </authorList>
    </citation>
    <scope>NUCLEOTIDE SEQUENCE [LARGE SCALE GENOMIC DNA]</scope>
    <source>
        <strain evidence="4">cv. SW 3</strain>
        <tissue evidence="3">Leaf</tissue>
    </source>
</reference>
<protein>
    <submittedName>
        <fullName evidence="3">Gag-protease polyprotein</fullName>
    </submittedName>
</protein>
<dbReference type="EMBL" id="SSTE01000165">
    <property type="protein sequence ID" value="KAA0067910.1"/>
    <property type="molecule type" value="Genomic_DNA"/>
</dbReference>
<dbReference type="OrthoDB" id="2272416at2759"/>
<feature type="region of interest" description="Disordered" evidence="1">
    <location>
        <begin position="1"/>
        <end position="41"/>
    </location>
</feature>
<dbReference type="Pfam" id="PF03732">
    <property type="entry name" value="Retrotrans_gag"/>
    <property type="match status" value="1"/>
</dbReference>
<sequence length="172" mass="19515">MLSRRGACRGGRGGRGRGVTRVQLETRAPQQPTSPSPALAHASVEPYSVPDQLSAEAKHLRDFRKYNLKSFGRSLEDPIKAQMWLSSMDTIFRVKYAKQQEFLNLEQGDMMVEQYDAEFGMLSRFAPDVIRNETARTEKFVRGLRLDIQCLFKPSDQPPADALRLKVDISLQ</sequence>
<evidence type="ECO:0000256" key="1">
    <source>
        <dbReference type="SAM" id="MobiDB-lite"/>
    </source>
</evidence>
<evidence type="ECO:0000313" key="3">
    <source>
        <dbReference type="EMBL" id="KAA0067910.1"/>
    </source>
</evidence>
<feature type="domain" description="Retrotransposon gag" evidence="2">
    <location>
        <begin position="94"/>
        <end position="145"/>
    </location>
</feature>
<evidence type="ECO:0000313" key="4">
    <source>
        <dbReference type="Proteomes" id="UP000321393"/>
    </source>
</evidence>
<dbReference type="Proteomes" id="UP000321393">
    <property type="component" value="Unassembled WGS sequence"/>
</dbReference>
<organism evidence="3 4">
    <name type="scientific">Cucumis melo var. makuwa</name>
    <name type="common">Oriental melon</name>
    <dbReference type="NCBI Taxonomy" id="1194695"/>
    <lineage>
        <taxon>Eukaryota</taxon>
        <taxon>Viridiplantae</taxon>
        <taxon>Streptophyta</taxon>
        <taxon>Embryophyta</taxon>
        <taxon>Tracheophyta</taxon>
        <taxon>Spermatophyta</taxon>
        <taxon>Magnoliopsida</taxon>
        <taxon>eudicotyledons</taxon>
        <taxon>Gunneridae</taxon>
        <taxon>Pentapetalae</taxon>
        <taxon>rosids</taxon>
        <taxon>fabids</taxon>
        <taxon>Cucurbitales</taxon>
        <taxon>Cucurbitaceae</taxon>
        <taxon>Benincaseae</taxon>
        <taxon>Cucumis</taxon>
    </lineage>
</organism>
<name>A0A5A7VL23_CUCMM</name>
<gene>
    <name evidence="3" type="ORF">E6C27_scaffold138G00750</name>
</gene>
<dbReference type="InterPro" id="IPR005162">
    <property type="entry name" value="Retrotrans_gag_dom"/>
</dbReference>